<dbReference type="Gene3D" id="3.40.50.150">
    <property type="entry name" value="Vaccinia Virus protein VP39"/>
    <property type="match status" value="1"/>
</dbReference>
<dbReference type="GO" id="GO:0008990">
    <property type="term" value="F:rRNA (guanine-N2-)-methyltransferase activity"/>
    <property type="evidence" value="ECO:0007669"/>
    <property type="project" value="InterPro"/>
</dbReference>
<evidence type="ECO:0000313" key="1">
    <source>
        <dbReference type="EMBL" id="BAF59524.1"/>
    </source>
</evidence>
<dbReference type="HOGENOM" id="CLU_1831935_0_0_9"/>
<dbReference type="STRING" id="370438.PTH_1343"/>
<gene>
    <name evidence="1" type="ordered locus">PTH_1343</name>
</gene>
<sequence>MINAMSLGTGHSVLDCTLGLGTDAIVASYVTGSGGRVTGLESSPVISALVRAGLSSYNKAGEDIAAAMRRITVITTDYKEYLATLPPCCYDVVYFDPMFRLPGRKSPPVDAFRTLANHAPVDRESVELALRAAVKRVVLKERRGSLEFERLGFKKIYGGKYSPVAYGVIDLKG</sequence>
<name>A5D2K6_PELTS</name>
<dbReference type="SUPFAM" id="SSF53335">
    <property type="entry name" value="S-adenosyl-L-methionine-dependent methyltransferases"/>
    <property type="match status" value="1"/>
</dbReference>
<dbReference type="eggNOG" id="COG2518">
    <property type="taxonomic scope" value="Bacteria"/>
</dbReference>
<dbReference type="PANTHER" id="PTHR36112:SF1">
    <property type="entry name" value="RIBOSOMAL RNA SMALL SUBUNIT METHYLTRANSFERASE J"/>
    <property type="match status" value="1"/>
</dbReference>
<accession>A5D2K6</accession>
<reference evidence="2" key="1">
    <citation type="journal article" date="2008" name="Genome Res.">
        <title>The genome of Pelotomaculum thermopropionicum reveals niche-associated evolution in anaerobic microbiota.</title>
        <authorList>
            <person name="Kosaka T."/>
            <person name="Kato S."/>
            <person name="Shimoyama T."/>
            <person name="Ishii S."/>
            <person name="Abe T."/>
            <person name="Watanabe K."/>
        </authorList>
    </citation>
    <scope>NUCLEOTIDE SEQUENCE [LARGE SCALE GENOMIC DNA]</scope>
    <source>
        <strain evidence="2">DSM 13744 / JCM 10971 / SI</strain>
    </source>
</reference>
<dbReference type="InterPro" id="IPR007536">
    <property type="entry name" value="16SrRNA_methylTrfase_J"/>
</dbReference>
<evidence type="ECO:0000313" key="2">
    <source>
        <dbReference type="Proteomes" id="UP000006556"/>
    </source>
</evidence>
<dbReference type="EMBL" id="AP009389">
    <property type="protein sequence ID" value="BAF59524.1"/>
    <property type="molecule type" value="Genomic_DNA"/>
</dbReference>
<dbReference type="KEGG" id="pth:PTH_1343"/>
<organism evidence="1 2">
    <name type="scientific">Pelotomaculum thermopropionicum (strain DSM 13744 / JCM 10971 / SI)</name>
    <dbReference type="NCBI Taxonomy" id="370438"/>
    <lineage>
        <taxon>Bacteria</taxon>
        <taxon>Bacillati</taxon>
        <taxon>Bacillota</taxon>
        <taxon>Clostridia</taxon>
        <taxon>Eubacteriales</taxon>
        <taxon>Desulfotomaculaceae</taxon>
        <taxon>Pelotomaculum</taxon>
    </lineage>
</organism>
<dbReference type="AlphaFoldDB" id="A5D2K6"/>
<dbReference type="InterPro" id="IPR029063">
    <property type="entry name" value="SAM-dependent_MTases_sf"/>
</dbReference>
<keyword evidence="2" id="KW-1185">Reference proteome</keyword>
<evidence type="ECO:0008006" key="3">
    <source>
        <dbReference type="Google" id="ProtNLM"/>
    </source>
</evidence>
<protein>
    <recommendedName>
        <fullName evidence="3">SAM-dependent methyltransferase</fullName>
    </recommendedName>
</protein>
<dbReference type="Pfam" id="PF04445">
    <property type="entry name" value="SAM_MT"/>
    <property type="match status" value="1"/>
</dbReference>
<dbReference type="Proteomes" id="UP000006556">
    <property type="component" value="Chromosome"/>
</dbReference>
<proteinExistence type="predicted"/>
<dbReference type="PANTHER" id="PTHR36112">
    <property type="entry name" value="RIBOSOMAL RNA SMALL SUBUNIT METHYLTRANSFERASE J"/>
    <property type="match status" value="1"/>
</dbReference>